<evidence type="ECO:0000313" key="8">
    <source>
        <dbReference type="Proteomes" id="UP000619033"/>
    </source>
</evidence>
<dbReference type="Pfam" id="PF09864">
    <property type="entry name" value="MliC"/>
    <property type="match status" value="1"/>
</dbReference>
<keyword evidence="8" id="KW-1185">Reference proteome</keyword>
<protein>
    <submittedName>
        <fullName evidence="7">MliC family protein</fullName>
    </submittedName>
</protein>
<feature type="chain" id="PRO_5035186561" evidence="5">
    <location>
        <begin position="21"/>
        <end position="113"/>
    </location>
</feature>
<evidence type="ECO:0000256" key="1">
    <source>
        <dbReference type="ARBA" id="ARBA00022729"/>
    </source>
</evidence>
<organism evidence="7 8">
    <name type="scientific">Fuscibacter oryzae</name>
    <dbReference type="NCBI Taxonomy" id="2803939"/>
    <lineage>
        <taxon>Bacteria</taxon>
        <taxon>Pseudomonadati</taxon>
        <taxon>Pseudomonadota</taxon>
        <taxon>Alphaproteobacteria</taxon>
        <taxon>Rhodobacterales</taxon>
        <taxon>Paracoccaceae</taxon>
        <taxon>Fuscibacter</taxon>
    </lineage>
</organism>
<dbReference type="SUPFAM" id="SSF141488">
    <property type="entry name" value="YdhA-like"/>
    <property type="match status" value="1"/>
</dbReference>
<evidence type="ECO:0000256" key="2">
    <source>
        <dbReference type="ARBA" id="ARBA00023136"/>
    </source>
</evidence>
<evidence type="ECO:0000259" key="6">
    <source>
        <dbReference type="Pfam" id="PF09864"/>
    </source>
</evidence>
<accession>A0A8J7SRZ1</accession>
<keyword evidence="2" id="KW-0472">Membrane</keyword>
<sequence>MRLILVPAMAIGLMPFAAQAEIQAISVRFDCERGVELPVTFVNSGQDSVAVMQIEGHQMTLYQEVSASGARYGWPSDGSAYVLWTKGTEATVYWRDGAAKTETAILSGCVQAE</sequence>
<gene>
    <name evidence="7" type="ORF">JI744_07525</name>
</gene>
<keyword evidence="1 5" id="KW-0732">Signal</keyword>
<dbReference type="Gene3D" id="2.40.128.200">
    <property type="match status" value="1"/>
</dbReference>
<dbReference type="Proteomes" id="UP000619033">
    <property type="component" value="Unassembled WGS sequence"/>
</dbReference>
<evidence type="ECO:0000256" key="5">
    <source>
        <dbReference type="SAM" id="SignalP"/>
    </source>
</evidence>
<name>A0A8J7SRZ1_9RHOB</name>
<evidence type="ECO:0000256" key="4">
    <source>
        <dbReference type="ARBA" id="ARBA00023288"/>
    </source>
</evidence>
<evidence type="ECO:0000313" key="7">
    <source>
        <dbReference type="EMBL" id="MBL4927951.1"/>
    </source>
</evidence>
<dbReference type="InterPro" id="IPR018660">
    <property type="entry name" value="MliC"/>
</dbReference>
<dbReference type="AlphaFoldDB" id="A0A8J7SRZ1"/>
<dbReference type="RefSeq" id="WP_202659076.1">
    <property type="nucleotide sequence ID" value="NZ_JAESVP010000003.1"/>
</dbReference>
<keyword evidence="3" id="KW-0564">Palmitate</keyword>
<dbReference type="InterPro" id="IPR036328">
    <property type="entry name" value="MliC_sf"/>
</dbReference>
<evidence type="ECO:0000256" key="3">
    <source>
        <dbReference type="ARBA" id="ARBA00023139"/>
    </source>
</evidence>
<proteinExistence type="predicted"/>
<keyword evidence="4" id="KW-0449">Lipoprotein</keyword>
<feature type="domain" description="C-type lysozyme inhibitor" evidence="6">
    <location>
        <begin position="29"/>
        <end position="99"/>
    </location>
</feature>
<reference evidence="7" key="1">
    <citation type="submission" date="2021-01" db="EMBL/GenBank/DDBJ databases">
        <title>Genome seq and assembly of Tabrizicola sp. KVB23.</title>
        <authorList>
            <person name="Chhetri G."/>
        </authorList>
    </citation>
    <scope>NUCLEOTIDE SEQUENCE</scope>
    <source>
        <strain evidence="7">KVB23</strain>
    </source>
</reference>
<dbReference type="EMBL" id="JAESVP010000003">
    <property type="protein sequence ID" value="MBL4927951.1"/>
    <property type="molecule type" value="Genomic_DNA"/>
</dbReference>
<comment type="caution">
    <text evidence="7">The sequence shown here is derived from an EMBL/GenBank/DDBJ whole genome shotgun (WGS) entry which is preliminary data.</text>
</comment>
<feature type="signal peptide" evidence="5">
    <location>
        <begin position="1"/>
        <end position="20"/>
    </location>
</feature>